<organism evidence="2 3">
    <name type="scientific">Candidatus Venteria ishoeyi</name>
    <dbReference type="NCBI Taxonomy" id="1899563"/>
    <lineage>
        <taxon>Bacteria</taxon>
        <taxon>Pseudomonadati</taxon>
        <taxon>Pseudomonadota</taxon>
        <taxon>Gammaproteobacteria</taxon>
        <taxon>Thiotrichales</taxon>
        <taxon>Thiotrichaceae</taxon>
        <taxon>Venteria</taxon>
    </lineage>
</organism>
<keyword evidence="3" id="KW-1185">Reference proteome</keyword>
<gene>
    <name evidence="2" type="ORF">MBHS_04642</name>
</gene>
<name>A0A1H6FHA9_9GAMM</name>
<dbReference type="SUPFAM" id="SSF89447">
    <property type="entry name" value="AbrB/MazE/MraZ-like"/>
    <property type="match status" value="1"/>
</dbReference>
<evidence type="ECO:0000313" key="2">
    <source>
        <dbReference type="EMBL" id="SEH08749.1"/>
    </source>
</evidence>
<dbReference type="EMBL" id="FMSV02000556">
    <property type="protein sequence ID" value="SEH08749.1"/>
    <property type="molecule type" value="Genomic_DNA"/>
</dbReference>
<feature type="domain" description="SpoVT-AbrB" evidence="1">
    <location>
        <begin position="6"/>
        <end position="44"/>
    </location>
</feature>
<dbReference type="Pfam" id="PF04014">
    <property type="entry name" value="MazE_antitoxin"/>
    <property type="match status" value="1"/>
</dbReference>
<protein>
    <recommendedName>
        <fullName evidence="1">SpoVT-AbrB domain-containing protein</fullName>
    </recommendedName>
</protein>
<reference evidence="2 3" key="1">
    <citation type="submission" date="2016-10" db="EMBL/GenBank/DDBJ databases">
        <authorList>
            <person name="de Groot N.N."/>
        </authorList>
    </citation>
    <scope>NUCLEOTIDE SEQUENCE [LARGE SCALE GENOMIC DNA]</scope>
    <source>
        <strain evidence="2">MBHS1</strain>
    </source>
</reference>
<sequence>MAHLIQIGNSQGIRIPKPLIEEAHFAGAELSIKVVSEGILISLKHKPREGWQESIATILASSDSETIDSEWLDASLIKDETLEW</sequence>
<dbReference type="Proteomes" id="UP000236724">
    <property type="component" value="Unassembled WGS sequence"/>
</dbReference>
<accession>A0A1H6FHA9</accession>
<dbReference type="AlphaFoldDB" id="A0A1H6FHA9"/>
<dbReference type="GO" id="GO:0003677">
    <property type="term" value="F:DNA binding"/>
    <property type="evidence" value="ECO:0007669"/>
    <property type="project" value="InterPro"/>
</dbReference>
<proteinExistence type="predicted"/>
<evidence type="ECO:0000259" key="1">
    <source>
        <dbReference type="Pfam" id="PF04014"/>
    </source>
</evidence>
<dbReference type="InterPro" id="IPR007159">
    <property type="entry name" value="SpoVT-AbrB_dom"/>
</dbReference>
<dbReference type="InterPro" id="IPR037914">
    <property type="entry name" value="SpoVT-AbrB_sf"/>
</dbReference>
<evidence type="ECO:0000313" key="3">
    <source>
        <dbReference type="Proteomes" id="UP000236724"/>
    </source>
</evidence>
<dbReference type="RefSeq" id="WP_177428674.1">
    <property type="nucleotide sequence ID" value="NZ_FMSV02000556.1"/>
</dbReference>
<dbReference type="Gene3D" id="2.10.260.10">
    <property type="match status" value="1"/>
</dbReference>